<keyword evidence="6" id="KW-0997">Cell inner membrane</keyword>
<accession>A0ABQ5YPA3</accession>
<evidence type="ECO:0000256" key="3">
    <source>
        <dbReference type="ARBA" id="ARBA00020042"/>
    </source>
</evidence>
<dbReference type="PRINTS" id="PR00813">
    <property type="entry name" value="BCTERIALGSPG"/>
</dbReference>
<comment type="caution">
    <text evidence="12">The sequence shown here is derived from an EMBL/GenBank/DDBJ whole genome shotgun (WGS) entry which is preliminary data.</text>
</comment>
<dbReference type="EMBL" id="BSOJ01000006">
    <property type="protein sequence ID" value="GLR25267.1"/>
    <property type="molecule type" value="Genomic_DNA"/>
</dbReference>
<evidence type="ECO:0000256" key="1">
    <source>
        <dbReference type="ARBA" id="ARBA00004377"/>
    </source>
</evidence>
<dbReference type="Pfam" id="PF08334">
    <property type="entry name" value="T2SSG"/>
    <property type="match status" value="1"/>
</dbReference>
<keyword evidence="4" id="KW-1003">Cell membrane</keyword>
<dbReference type="InterPro" id="IPR010054">
    <property type="entry name" value="Type2_sec_GspG"/>
</dbReference>
<feature type="domain" description="Type II secretion system protein GspG C-terminal" evidence="11">
    <location>
        <begin position="86"/>
        <end position="195"/>
    </location>
</feature>
<dbReference type="NCBIfam" id="TIGR01710">
    <property type="entry name" value="typeII_sec_gspG"/>
    <property type="match status" value="1"/>
</dbReference>
<reference evidence="13" key="1">
    <citation type="journal article" date="2019" name="Int. J. Syst. Evol. Microbiol.">
        <title>The Global Catalogue of Microorganisms (GCM) 10K type strain sequencing project: providing services to taxonomists for standard genome sequencing and annotation.</title>
        <authorList>
            <consortium name="The Broad Institute Genomics Platform"/>
            <consortium name="The Broad Institute Genome Sequencing Center for Infectious Disease"/>
            <person name="Wu L."/>
            <person name="Ma J."/>
        </authorList>
    </citation>
    <scope>NUCLEOTIDE SEQUENCE [LARGE SCALE GENOMIC DNA]</scope>
    <source>
        <strain evidence="13">NBRC 105857</strain>
    </source>
</reference>
<dbReference type="PANTHER" id="PTHR30093:SF44">
    <property type="entry name" value="TYPE II SECRETION SYSTEM CORE PROTEIN G"/>
    <property type="match status" value="1"/>
</dbReference>
<evidence type="ECO:0000256" key="10">
    <source>
        <dbReference type="SAM" id="Phobius"/>
    </source>
</evidence>
<sequence length="197" mass="21469">MWIHAGQSKLHGVVNCGIRSLILTGVKESEHKKSYNGTSLFSDLFMQNLNHTLSLTRRPLQKGLTLIEIMVVVVIMGILATLVVPKLMGRPDEARKVAAKQDIASIMQALNLYHLDNGRYPTTEQGLDALVKAPTTEPVPSNYKEGGYLSKLPKDPWGNKYQYLSPGLKGEVDVMSLGADGKPGGEGVNADIGSWQL</sequence>
<feature type="transmembrane region" description="Helical" evidence="10">
    <location>
        <begin position="63"/>
        <end position="85"/>
    </location>
</feature>
<dbReference type="Proteomes" id="UP001156664">
    <property type="component" value="Unassembled WGS sequence"/>
</dbReference>
<proteinExistence type="inferred from homology"/>
<name>A0ABQ5YPA3_9BURK</name>
<organism evidence="12 13">
    <name type="scientific">Limnobacter litoralis</name>
    <dbReference type="NCBI Taxonomy" id="481366"/>
    <lineage>
        <taxon>Bacteria</taxon>
        <taxon>Pseudomonadati</taxon>
        <taxon>Pseudomonadota</taxon>
        <taxon>Betaproteobacteria</taxon>
        <taxon>Burkholderiales</taxon>
        <taxon>Burkholderiaceae</taxon>
        <taxon>Limnobacter</taxon>
    </lineage>
</organism>
<gene>
    <name evidence="12" type="ORF">GCM10007875_03550</name>
</gene>
<protein>
    <recommendedName>
        <fullName evidence="3">Type II secretion system core protein G</fullName>
    </recommendedName>
</protein>
<evidence type="ECO:0000313" key="13">
    <source>
        <dbReference type="Proteomes" id="UP001156664"/>
    </source>
</evidence>
<keyword evidence="7 10" id="KW-0812">Transmembrane</keyword>
<dbReference type="SUPFAM" id="SSF54523">
    <property type="entry name" value="Pili subunits"/>
    <property type="match status" value="1"/>
</dbReference>
<evidence type="ECO:0000256" key="7">
    <source>
        <dbReference type="ARBA" id="ARBA00022692"/>
    </source>
</evidence>
<evidence type="ECO:0000256" key="5">
    <source>
        <dbReference type="ARBA" id="ARBA00022481"/>
    </source>
</evidence>
<dbReference type="NCBIfam" id="TIGR02532">
    <property type="entry name" value="IV_pilin_GFxxxE"/>
    <property type="match status" value="1"/>
</dbReference>
<evidence type="ECO:0000259" key="11">
    <source>
        <dbReference type="Pfam" id="PF08334"/>
    </source>
</evidence>
<keyword evidence="5" id="KW-0488">Methylation</keyword>
<dbReference type="Gene3D" id="3.30.700.10">
    <property type="entry name" value="Glycoprotein, Type 4 Pilin"/>
    <property type="match status" value="1"/>
</dbReference>
<evidence type="ECO:0000256" key="8">
    <source>
        <dbReference type="ARBA" id="ARBA00022989"/>
    </source>
</evidence>
<comment type="similarity">
    <text evidence="2">Belongs to the GSP G family.</text>
</comment>
<dbReference type="Pfam" id="PF07963">
    <property type="entry name" value="N_methyl"/>
    <property type="match status" value="1"/>
</dbReference>
<comment type="subcellular location">
    <subcellularLocation>
        <location evidence="1">Cell inner membrane</location>
        <topology evidence="1">Single-pass membrane protein</topology>
    </subcellularLocation>
</comment>
<dbReference type="InterPro" id="IPR000983">
    <property type="entry name" value="Bac_GSPG_pilin"/>
</dbReference>
<dbReference type="InterPro" id="IPR013545">
    <property type="entry name" value="T2SS_protein-GspG_C"/>
</dbReference>
<evidence type="ECO:0000256" key="4">
    <source>
        <dbReference type="ARBA" id="ARBA00022475"/>
    </source>
</evidence>
<evidence type="ECO:0000256" key="2">
    <source>
        <dbReference type="ARBA" id="ARBA00009984"/>
    </source>
</evidence>
<dbReference type="PANTHER" id="PTHR30093">
    <property type="entry name" value="GENERAL SECRETION PATHWAY PROTEIN G"/>
    <property type="match status" value="1"/>
</dbReference>
<evidence type="ECO:0000313" key="12">
    <source>
        <dbReference type="EMBL" id="GLR25267.1"/>
    </source>
</evidence>
<evidence type="ECO:0000256" key="6">
    <source>
        <dbReference type="ARBA" id="ARBA00022519"/>
    </source>
</evidence>
<keyword evidence="8 10" id="KW-1133">Transmembrane helix</keyword>
<evidence type="ECO:0000256" key="9">
    <source>
        <dbReference type="ARBA" id="ARBA00023136"/>
    </source>
</evidence>
<dbReference type="PROSITE" id="PS00409">
    <property type="entry name" value="PROKAR_NTER_METHYL"/>
    <property type="match status" value="1"/>
</dbReference>
<keyword evidence="13" id="KW-1185">Reference proteome</keyword>
<dbReference type="InterPro" id="IPR045584">
    <property type="entry name" value="Pilin-like"/>
</dbReference>
<dbReference type="InterPro" id="IPR012902">
    <property type="entry name" value="N_methyl_site"/>
</dbReference>
<keyword evidence="9 10" id="KW-0472">Membrane</keyword>